<accession>A0ACD3SRS4</accession>
<comment type="caution">
    <text evidence="1">The sequence shown here is derived from an EMBL/GenBank/DDBJ whole genome shotgun (WGS) entry which is preliminary data.</text>
</comment>
<dbReference type="Proteomes" id="UP000004277">
    <property type="component" value="Unassembled WGS sequence"/>
</dbReference>
<evidence type="ECO:0000313" key="2">
    <source>
        <dbReference type="Proteomes" id="UP000004277"/>
    </source>
</evidence>
<reference evidence="1" key="1">
    <citation type="submission" date="2019-05" db="EMBL/GenBank/DDBJ databases">
        <title>Revised genome assembly of Burkholderiaceae (previously Ralstonia) sp. PBA.</title>
        <authorList>
            <person name="Gan H.M."/>
        </authorList>
    </citation>
    <scope>NUCLEOTIDE SEQUENCE</scope>
    <source>
        <strain evidence="1">PBA</strain>
    </source>
</reference>
<proteinExistence type="predicted"/>
<evidence type="ECO:0000313" key="1">
    <source>
        <dbReference type="EMBL" id="TMS59022.1"/>
    </source>
</evidence>
<sequence length="743" mass="80119">MRLSPLAAALCGALAAMAAHSATAQTPQAAPAASASAAPVQLEAVTVQGTRDSYKVEDATSPKFTAPLLDTPKSVTVIPSEVIRQTGASTLQEALRTTPGITFGAGEGGNPIGDRPFIRGFDSMADIFTDGVRDAGSQTRESFNIERVEVIKGPSSAFGGRGSVGGAINLVTKQPTKETFASGSVALGTDSYKRATVDGNYLVNDNVAFRINAMAHDQNIPGRDAVDLSKWGIAPSVTFGLNSPTRVTLSYYHMQSDGMPDYSIPYRNSGAARTKANPDGPADVNRNNFYGLKNRDFQKNNVDIATAQIQHDFGNGLMLRNTTRYGRSTNDYIVTNPDDSAGNVPRGMVWRNTKSRDSVNTTLVNQTDVMAEFSTGAVKHNFVAGVEFSREETDNDPYTVATGNRDCRLEPATSFNCTSLLNPNPNDPWVGSIRKLGNTTAAKTTTRSVYAFDTMEFNKQWSLNLGVRYDSYSTSVNTPRYVNASGATVAATSLHNDSSFFNYQAGVVYKPLPNGSVYVNYATASTPSGQTVSDGADNLSATNQDLDPERSRALELGTKWDLLDGKLSLTGAIFQIKKSNARVQVDANTYALAGKQEVKGFEIGFAGHITDKWGVFGGYTRLDSKLKNNGTYGTNANNDGNRFPNTPKDAFSLWTTYQVLPKLTLGAGAFYVSKVYGNPANTLYIPSYTRFDAMAAYTVNKNLSLQLNVQNLTDKTYYTKAYGNHYAALGEGRSAIVTANWRF</sequence>
<name>A0ACD3SRS4_9BURK</name>
<keyword evidence="1" id="KW-0675">Receptor</keyword>
<organism evidence="1 2">
    <name type="scientific">Imbroritus primus</name>
    <dbReference type="NCBI Taxonomy" id="3058603"/>
    <lineage>
        <taxon>Bacteria</taxon>
        <taxon>Pseudomonadati</taxon>
        <taxon>Pseudomonadota</taxon>
        <taxon>Betaproteobacteria</taxon>
        <taxon>Burkholderiales</taxon>
        <taxon>Burkholderiaceae</taxon>
        <taxon>Imbroritus</taxon>
    </lineage>
</organism>
<dbReference type="EMBL" id="AKCV02000014">
    <property type="protein sequence ID" value="TMS59022.1"/>
    <property type="molecule type" value="Genomic_DNA"/>
</dbReference>
<gene>
    <name evidence="1" type="ORF">MW7_004635</name>
</gene>
<protein>
    <submittedName>
        <fullName evidence="1">TonB-dependent siderophore receptor</fullName>
    </submittedName>
</protein>
<keyword evidence="2" id="KW-1185">Reference proteome</keyword>